<reference evidence="2" key="1">
    <citation type="journal article" date="2020" name="Nature">
        <title>Giant virus diversity and host interactions through global metagenomics.</title>
        <authorList>
            <person name="Schulz F."/>
            <person name="Roux S."/>
            <person name="Paez-Espino D."/>
            <person name="Jungbluth S."/>
            <person name="Walsh D.A."/>
            <person name="Denef V.J."/>
            <person name="McMahon K.D."/>
            <person name="Konstantinidis K.T."/>
            <person name="Eloe-Fadrosh E.A."/>
            <person name="Kyrpides N.C."/>
            <person name="Woyke T."/>
        </authorList>
    </citation>
    <scope>NUCLEOTIDE SEQUENCE</scope>
    <source>
        <strain evidence="2">GVMAG-M-3300018868-6</strain>
    </source>
</reference>
<evidence type="ECO:0000313" key="2">
    <source>
        <dbReference type="EMBL" id="QHS95824.1"/>
    </source>
</evidence>
<proteinExistence type="predicted"/>
<organism evidence="2">
    <name type="scientific">viral metagenome</name>
    <dbReference type="NCBI Taxonomy" id="1070528"/>
    <lineage>
        <taxon>unclassified sequences</taxon>
        <taxon>metagenomes</taxon>
        <taxon>organismal metagenomes</taxon>
    </lineage>
</organism>
<keyword evidence="1" id="KW-0472">Membrane</keyword>
<sequence>MDMPKMTPHNIGVALLIAFVALEQDMPLSIARIIDNPVGNVVVFALAIYLLSKSRVLGVVALLAAYELVRRAQKKTGRRAALKFLPGEDKKYRELTLMNQFPATLEEEVVSNMVAFVEDSSLGKAEFKPHLSELHQATHL</sequence>
<dbReference type="EMBL" id="MN739258">
    <property type="protein sequence ID" value="QHS95824.1"/>
    <property type="molecule type" value="Genomic_DNA"/>
</dbReference>
<accession>A0A6C0BW77</accession>
<name>A0A6C0BW77_9ZZZZ</name>
<dbReference type="AlphaFoldDB" id="A0A6C0BW77"/>
<protein>
    <submittedName>
        <fullName evidence="2">Uncharacterized protein</fullName>
    </submittedName>
</protein>
<evidence type="ECO:0000256" key="1">
    <source>
        <dbReference type="SAM" id="Phobius"/>
    </source>
</evidence>
<keyword evidence="1" id="KW-0812">Transmembrane</keyword>
<keyword evidence="1" id="KW-1133">Transmembrane helix</keyword>
<feature type="transmembrane region" description="Helical" evidence="1">
    <location>
        <begin position="41"/>
        <end position="69"/>
    </location>
</feature>